<dbReference type="SUPFAM" id="SSF53474">
    <property type="entry name" value="alpha/beta-Hydrolases"/>
    <property type="match status" value="1"/>
</dbReference>
<protein>
    <submittedName>
        <fullName evidence="4">Pimeloyl-ACP methyl ester carboxylesterase</fullName>
    </submittedName>
</protein>
<gene>
    <name evidence="4" type="ORF">J2S64_000948</name>
</gene>
<feature type="transmembrane region" description="Helical" evidence="2">
    <location>
        <begin position="108"/>
        <end position="127"/>
    </location>
</feature>
<name>A0ABU2BF37_9MICC</name>
<sequence>MNNLRLSATSPQTPSPLANPSTDLAAQNATGESNSQHSALRVFEQHGTEPILAATPASRLSKDRARLSGTGPSRKGHLGGIVAGALAAGVLVALLLATAPFIPATESSVNGAILLGLALGWAMLAVLSVKFTDQPQKWAVVPALFMGLGGFLLLAFGSPMREVLAWVWPPAMLVSAVWMIVQVNRQLRSRIGRLMLYPLVALLALASLGSGYETVREVVDSAASPAQGQLIDVGGHRLYLNCTGSGSPTVVLEPGGGLMSSDLAWIAPLVADNTRVCVYDRAGKGWSDSATAPQDGAQVAADLHTLLQRGNIPGPYVLAGHSFGGLYALTFAARYPHDTAGMVLVDSTAPASEPDSTQSARADSEDTMNRLSALVAGAARLGIGRLSDGATPDHVRSTIDEYIHAGSSAQQAAALTDFADKPLVVLTAGTGSAPGWTASQEALATLSTNSLHRVIDGATHTSFLSDQEDAAAIAGGILDVVSSVRTASPMIP</sequence>
<feature type="transmembrane region" description="Helical" evidence="2">
    <location>
        <begin position="139"/>
        <end position="157"/>
    </location>
</feature>
<feature type="transmembrane region" description="Helical" evidence="2">
    <location>
        <begin position="194"/>
        <end position="212"/>
    </location>
</feature>
<keyword evidence="2" id="KW-1133">Transmembrane helix</keyword>
<feature type="region of interest" description="Disordered" evidence="1">
    <location>
        <begin position="53"/>
        <end position="73"/>
    </location>
</feature>
<dbReference type="PANTHER" id="PTHR43433:SF5">
    <property type="entry name" value="AB HYDROLASE-1 DOMAIN-CONTAINING PROTEIN"/>
    <property type="match status" value="1"/>
</dbReference>
<evidence type="ECO:0000256" key="2">
    <source>
        <dbReference type="SAM" id="Phobius"/>
    </source>
</evidence>
<keyword evidence="2" id="KW-0472">Membrane</keyword>
<feature type="domain" description="AB hydrolase-1" evidence="3">
    <location>
        <begin position="248"/>
        <end position="361"/>
    </location>
</feature>
<feature type="transmembrane region" description="Helical" evidence="2">
    <location>
        <begin position="78"/>
        <end position="102"/>
    </location>
</feature>
<proteinExistence type="predicted"/>
<feature type="region of interest" description="Disordered" evidence="1">
    <location>
        <begin position="1"/>
        <end position="38"/>
    </location>
</feature>
<dbReference type="EMBL" id="JAVDYI010000001">
    <property type="protein sequence ID" value="MDR7357257.1"/>
    <property type="molecule type" value="Genomic_DNA"/>
</dbReference>
<keyword evidence="5" id="KW-1185">Reference proteome</keyword>
<dbReference type="PANTHER" id="PTHR43433">
    <property type="entry name" value="HYDROLASE, ALPHA/BETA FOLD FAMILY PROTEIN"/>
    <property type="match status" value="1"/>
</dbReference>
<dbReference type="Proteomes" id="UP001183817">
    <property type="component" value="Unassembled WGS sequence"/>
</dbReference>
<evidence type="ECO:0000259" key="3">
    <source>
        <dbReference type="Pfam" id="PF00561"/>
    </source>
</evidence>
<dbReference type="Gene3D" id="3.40.50.1820">
    <property type="entry name" value="alpha/beta hydrolase"/>
    <property type="match status" value="1"/>
</dbReference>
<reference evidence="4 5" key="1">
    <citation type="submission" date="2023-07" db="EMBL/GenBank/DDBJ databases">
        <title>Sequencing the genomes of 1000 actinobacteria strains.</title>
        <authorList>
            <person name="Klenk H.-P."/>
        </authorList>
    </citation>
    <scope>NUCLEOTIDE SEQUENCE [LARGE SCALE GENOMIC DNA]</scope>
    <source>
        <strain evidence="4 5">DSM 20167</strain>
    </source>
</reference>
<evidence type="ECO:0000256" key="1">
    <source>
        <dbReference type="SAM" id="MobiDB-lite"/>
    </source>
</evidence>
<dbReference type="InterPro" id="IPR000073">
    <property type="entry name" value="AB_hydrolase_1"/>
</dbReference>
<evidence type="ECO:0000313" key="4">
    <source>
        <dbReference type="EMBL" id="MDR7357257.1"/>
    </source>
</evidence>
<evidence type="ECO:0000313" key="5">
    <source>
        <dbReference type="Proteomes" id="UP001183817"/>
    </source>
</evidence>
<dbReference type="Pfam" id="PF00561">
    <property type="entry name" value="Abhydrolase_1"/>
    <property type="match status" value="1"/>
</dbReference>
<dbReference type="InterPro" id="IPR029058">
    <property type="entry name" value="AB_hydrolase_fold"/>
</dbReference>
<organism evidence="4 5">
    <name type="scientific">Paeniglutamicibacter sulfureus</name>
    <dbReference type="NCBI Taxonomy" id="43666"/>
    <lineage>
        <taxon>Bacteria</taxon>
        <taxon>Bacillati</taxon>
        <taxon>Actinomycetota</taxon>
        <taxon>Actinomycetes</taxon>
        <taxon>Micrococcales</taxon>
        <taxon>Micrococcaceae</taxon>
        <taxon>Paeniglutamicibacter</taxon>
    </lineage>
</organism>
<keyword evidence="2" id="KW-0812">Transmembrane</keyword>
<dbReference type="PRINTS" id="PR00111">
    <property type="entry name" value="ABHYDROLASE"/>
</dbReference>
<dbReference type="InterPro" id="IPR050471">
    <property type="entry name" value="AB_hydrolase"/>
</dbReference>
<comment type="caution">
    <text evidence="4">The sequence shown here is derived from an EMBL/GenBank/DDBJ whole genome shotgun (WGS) entry which is preliminary data.</text>
</comment>
<feature type="transmembrane region" description="Helical" evidence="2">
    <location>
        <begin position="163"/>
        <end position="182"/>
    </location>
</feature>
<accession>A0ABU2BF37</accession>
<dbReference type="RefSeq" id="WP_310288579.1">
    <property type="nucleotide sequence ID" value="NZ_BAAAWO010000001.1"/>
</dbReference>